<dbReference type="Proteomes" id="UP001163823">
    <property type="component" value="Chromosome 4"/>
</dbReference>
<dbReference type="InterPro" id="IPR044811">
    <property type="entry name" value="DME/ROS1"/>
</dbReference>
<accession>A0AAD7M5T3</accession>
<evidence type="ECO:0000313" key="3">
    <source>
        <dbReference type="Proteomes" id="UP001163823"/>
    </source>
</evidence>
<dbReference type="EMBL" id="JARAOO010000004">
    <property type="protein sequence ID" value="KAJ7970536.1"/>
    <property type="molecule type" value="Genomic_DNA"/>
</dbReference>
<sequence length="356" mass="39969">MGKGGRNCLVGNDKEKDKWWEEERKIFKGRADSFIARMHLVQGDRSFSQRKGSVVDSVVGVFLTQNVADHLSSSAYMSLGARFPLTSNDNRACGKVDTNIVVKEPQIRIINPDDTLTPLRRSFSQATYNQGLVTLHGTRENWRQNGTSGTRTTLVQPHNQITTKELISSQDSRNSSIIQGTGGKYCSGFTSYAEGPTTGSNSSNAHVSPSNFFKIKENTMFQEFYSSVTGRLPSDDWNKDGHRQHTLHAKQKTRLDSRDNTSCHSTFTYPSHLETPQIQLPAIPKKHSNKANVKVLKPGKLKAESAKKSIRDWDYLRKKVEKNGKFKQRSKDTMDSLDYEAVRHTTVSEIANAIDI</sequence>
<dbReference type="AlphaFoldDB" id="A0AAD7M5T3"/>
<dbReference type="KEGG" id="qsa:O6P43_008709"/>
<evidence type="ECO:0000256" key="1">
    <source>
        <dbReference type="SAM" id="MobiDB-lite"/>
    </source>
</evidence>
<reference evidence="2" key="1">
    <citation type="journal article" date="2023" name="Science">
        <title>Elucidation of the pathway for biosynthesis of saponin adjuvants from the soapbark tree.</title>
        <authorList>
            <person name="Reed J."/>
            <person name="Orme A."/>
            <person name="El-Demerdash A."/>
            <person name="Owen C."/>
            <person name="Martin L.B.B."/>
            <person name="Misra R.C."/>
            <person name="Kikuchi S."/>
            <person name="Rejzek M."/>
            <person name="Martin A.C."/>
            <person name="Harkess A."/>
            <person name="Leebens-Mack J."/>
            <person name="Louveau T."/>
            <person name="Stephenson M.J."/>
            <person name="Osbourn A."/>
        </authorList>
    </citation>
    <scope>NUCLEOTIDE SEQUENCE</scope>
    <source>
        <strain evidence="2">S10</strain>
    </source>
</reference>
<evidence type="ECO:0000313" key="2">
    <source>
        <dbReference type="EMBL" id="KAJ7970536.1"/>
    </source>
</evidence>
<feature type="region of interest" description="Disordered" evidence="1">
    <location>
        <begin position="236"/>
        <end position="259"/>
    </location>
</feature>
<gene>
    <name evidence="2" type="ORF">O6P43_008709</name>
</gene>
<dbReference type="GO" id="GO:0141166">
    <property type="term" value="P:chromosomal 5-methylcytosine DNA demethylation pathway"/>
    <property type="evidence" value="ECO:0007669"/>
    <property type="project" value="InterPro"/>
</dbReference>
<comment type="caution">
    <text evidence="2">The sequence shown here is derived from an EMBL/GenBank/DDBJ whole genome shotgun (WGS) entry which is preliminary data.</text>
</comment>
<proteinExistence type="predicted"/>
<dbReference type="PANTHER" id="PTHR46213:SF24">
    <property type="entry name" value="HHH-GPD DOMAIN-CONTAINING PROTEIN"/>
    <property type="match status" value="1"/>
</dbReference>
<keyword evidence="3" id="KW-1185">Reference proteome</keyword>
<dbReference type="GO" id="GO:0035514">
    <property type="term" value="F:DNA demethylase activity"/>
    <property type="evidence" value="ECO:0007669"/>
    <property type="project" value="InterPro"/>
</dbReference>
<dbReference type="PANTHER" id="PTHR46213">
    <property type="entry name" value="TRANSCRIPTIONAL ACTIVATOR DEMETER"/>
    <property type="match status" value="1"/>
</dbReference>
<dbReference type="GO" id="GO:0019104">
    <property type="term" value="F:DNA N-glycosylase activity"/>
    <property type="evidence" value="ECO:0007669"/>
    <property type="project" value="InterPro"/>
</dbReference>
<organism evidence="2 3">
    <name type="scientific">Quillaja saponaria</name>
    <name type="common">Soap bark tree</name>
    <dbReference type="NCBI Taxonomy" id="32244"/>
    <lineage>
        <taxon>Eukaryota</taxon>
        <taxon>Viridiplantae</taxon>
        <taxon>Streptophyta</taxon>
        <taxon>Embryophyta</taxon>
        <taxon>Tracheophyta</taxon>
        <taxon>Spermatophyta</taxon>
        <taxon>Magnoliopsida</taxon>
        <taxon>eudicotyledons</taxon>
        <taxon>Gunneridae</taxon>
        <taxon>Pentapetalae</taxon>
        <taxon>rosids</taxon>
        <taxon>fabids</taxon>
        <taxon>Fabales</taxon>
        <taxon>Quillajaceae</taxon>
        <taxon>Quillaja</taxon>
    </lineage>
</organism>
<name>A0AAD7M5T3_QUISA</name>
<protein>
    <submittedName>
        <fullName evidence="2">Transcriptional activator DEMETER</fullName>
    </submittedName>
</protein>